<evidence type="ECO:0000256" key="11">
    <source>
        <dbReference type="ARBA" id="ARBA00023242"/>
    </source>
</evidence>
<comment type="caution">
    <text evidence="18">The sequence shown here is derived from an EMBL/GenBank/DDBJ whole genome shotgun (WGS) entry which is preliminary data.</text>
</comment>
<evidence type="ECO:0000313" key="18">
    <source>
        <dbReference type="EMBL" id="CAG2064702.1"/>
    </source>
</evidence>
<dbReference type="PANTHER" id="PTHR12955:SF1">
    <property type="entry name" value="INTEGRATOR COMPLEX SUBUNIT 13"/>
    <property type="match status" value="1"/>
</dbReference>
<keyword evidence="7" id="KW-0498">Mitosis</keyword>
<evidence type="ECO:0000256" key="9">
    <source>
        <dbReference type="ARBA" id="ARBA00022871"/>
    </source>
</evidence>
<keyword evidence="19" id="KW-1185">Reference proteome</keyword>
<evidence type="ECO:0000256" key="4">
    <source>
        <dbReference type="ARBA" id="ARBA00022473"/>
    </source>
</evidence>
<keyword evidence="4" id="KW-0217">Developmental protein</keyword>
<dbReference type="Proteomes" id="UP001153148">
    <property type="component" value="Unassembled WGS sequence"/>
</dbReference>
<keyword evidence="9" id="KW-0744">Spermatogenesis</keyword>
<dbReference type="Pfam" id="PF10221">
    <property type="entry name" value="Mat89Bb"/>
    <property type="match status" value="1"/>
</dbReference>
<dbReference type="EMBL" id="CAJPIN010036266">
    <property type="protein sequence ID" value="CAG2064702.1"/>
    <property type="molecule type" value="Genomic_DNA"/>
</dbReference>
<dbReference type="InterPro" id="IPR019355">
    <property type="entry name" value="Cell_cycle_regulator_Mat89Bb"/>
</dbReference>
<keyword evidence="12" id="KW-0469">Meiosis</keyword>
<keyword evidence="11" id="KW-0539">Nucleus</keyword>
<organism evidence="18 19">
    <name type="scientific">Timema podura</name>
    <name type="common">Walking stick</name>
    <dbReference type="NCBI Taxonomy" id="61482"/>
    <lineage>
        <taxon>Eukaryota</taxon>
        <taxon>Metazoa</taxon>
        <taxon>Ecdysozoa</taxon>
        <taxon>Arthropoda</taxon>
        <taxon>Hexapoda</taxon>
        <taxon>Insecta</taxon>
        <taxon>Pterygota</taxon>
        <taxon>Neoptera</taxon>
        <taxon>Polyneoptera</taxon>
        <taxon>Phasmatodea</taxon>
        <taxon>Timematodea</taxon>
        <taxon>Timematoidea</taxon>
        <taxon>Timematidae</taxon>
        <taxon>Timema</taxon>
    </lineage>
</organism>
<evidence type="ECO:0000256" key="10">
    <source>
        <dbReference type="ARBA" id="ARBA00023054"/>
    </source>
</evidence>
<keyword evidence="10" id="KW-0175">Coiled coil</keyword>
<keyword evidence="13" id="KW-0131">Cell cycle</keyword>
<evidence type="ECO:0000256" key="15">
    <source>
        <dbReference type="ARBA" id="ARBA00032585"/>
    </source>
</evidence>
<proteinExistence type="inferred from homology"/>
<evidence type="ECO:0000256" key="17">
    <source>
        <dbReference type="ARBA" id="ARBA00065185"/>
    </source>
</evidence>
<name>A0ABN7PA53_TIMPD</name>
<comment type="subcellular location">
    <subcellularLocation>
        <location evidence="2">Cytoplasm</location>
        <location evidence="2">Perinuclear region</location>
    </subcellularLocation>
    <subcellularLocation>
        <location evidence="1">Nucleus</location>
    </subcellularLocation>
</comment>
<keyword evidence="8" id="KW-0221">Differentiation</keyword>
<evidence type="ECO:0000256" key="6">
    <source>
        <dbReference type="ARBA" id="ARBA00022618"/>
    </source>
</evidence>
<evidence type="ECO:0000256" key="14">
    <source>
        <dbReference type="ARBA" id="ARBA00030658"/>
    </source>
</evidence>
<evidence type="ECO:0000256" key="7">
    <source>
        <dbReference type="ARBA" id="ARBA00022776"/>
    </source>
</evidence>
<gene>
    <name evidence="18" type="ORF">TPAB3V08_LOCUS11647</name>
</gene>
<comment type="similarity">
    <text evidence="16">Belongs to the Integrator subunit 13 family.</text>
</comment>
<evidence type="ECO:0000256" key="5">
    <source>
        <dbReference type="ARBA" id="ARBA00022490"/>
    </source>
</evidence>
<sequence>VRFIVSDLLARTLNTWSPQQQNIQHIISSLATIGVPPRPQQEDFSVIHGLKAAAEAHCECTDIQHEKRTSLTENASKGEWKTILEKPPPLYPTEIRASISPSSAVQLNTKLVR</sequence>
<evidence type="ECO:0000256" key="2">
    <source>
        <dbReference type="ARBA" id="ARBA00004556"/>
    </source>
</evidence>
<feature type="non-terminal residue" evidence="18">
    <location>
        <position position="1"/>
    </location>
</feature>
<dbReference type="PANTHER" id="PTHR12955">
    <property type="entry name" value="SARCOMA ANTIGEN NY-SAR-95-RELATED"/>
    <property type="match status" value="1"/>
</dbReference>
<keyword evidence="5" id="KW-0963">Cytoplasm</keyword>
<evidence type="ECO:0000256" key="3">
    <source>
        <dbReference type="ARBA" id="ARBA00020501"/>
    </source>
</evidence>
<keyword evidence="6" id="KW-0132">Cell division</keyword>
<evidence type="ECO:0000256" key="8">
    <source>
        <dbReference type="ARBA" id="ARBA00022782"/>
    </source>
</evidence>
<accession>A0ABN7PA53</accession>
<protein>
    <recommendedName>
        <fullName evidence="3">Protein asunder</fullName>
    </recommendedName>
    <alternativeName>
        <fullName evidence="15">Cell cycle regulator Mat89Bb</fullName>
    </alternativeName>
    <alternativeName>
        <fullName evidence="14">Set apart in position or space protein</fullName>
    </alternativeName>
</protein>
<comment type="subunit">
    <text evidence="17">Belongs to the multiprotein complex Integrator, at least composed of IntS1, IntS2, IntS3, IntS4, omd/IntS5, IntS6, defl/IntS7, IntS8, IntS9, IntS10, IntS11, IntS12, asun/IntS13, IntS14 and IntS15. The core complex associates with protein phosphatase 2A subunits mts/PP2A and Pp2A-29B, to form the Integrator-PP2A (INTAC) complex.</text>
</comment>
<reference evidence="18" key="1">
    <citation type="submission" date="2021-03" db="EMBL/GenBank/DDBJ databases">
        <authorList>
            <person name="Tran Van P."/>
        </authorList>
    </citation>
    <scope>NUCLEOTIDE SEQUENCE</scope>
</reference>
<evidence type="ECO:0000256" key="13">
    <source>
        <dbReference type="ARBA" id="ARBA00023306"/>
    </source>
</evidence>
<evidence type="ECO:0000256" key="16">
    <source>
        <dbReference type="ARBA" id="ARBA00061603"/>
    </source>
</evidence>
<evidence type="ECO:0000313" key="19">
    <source>
        <dbReference type="Proteomes" id="UP001153148"/>
    </source>
</evidence>
<evidence type="ECO:0000256" key="12">
    <source>
        <dbReference type="ARBA" id="ARBA00023254"/>
    </source>
</evidence>
<evidence type="ECO:0000256" key="1">
    <source>
        <dbReference type="ARBA" id="ARBA00004123"/>
    </source>
</evidence>